<dbReference type="CDD" id="cd04301">
    <property type="entry name" value="NAT_SF"/>
    <property type="match status" value="1"/>
</dbReference>
<dbReference type="PROSITE" id="PS51186">
    <property type="entry name" value="GNAT"/>
    <property type="match status" value="1"/>
</dbReference>
<accession>A0A2P7QR09</accession>
<evidence type="ECO:0000259" key="1">
    <source>
        <dbReference type="PROSITE" id="PS51186"/>
    </source>
</evidence>
<evidence type="ECO:0000313" key="2">
    <source>
        <dbReference type="EMBL" id="PSJ40397.1"/>
    </source>
</evidence>
<organism evidence="2 3">
    <name type="scientific">Allosphingosinicella deserti</name>
    <dbReference type="NCBI Taxonomy" id="2116704"/>
    <lineage>
        <taxon>Bacteria</taxon>
        <taxon>Pseudomonadati</taxon>
        <taxon>Pseudomonadota</taxon>
        <taxon>Alphaproteobacteria</taxon>
        <taxon>Sphingomonadales</taxon>
        <taxon>Sphingomonadaceae</taxon>
        <taxon>Allosphingosinicella</taxon>
    </lineage>
</organism>
<dbReference type="OrthoDB" id="9807426at2"/>
<dbReference type="AlphaFoldDB" id="A0A2P7QR09"/>
<keyword evidence="3" id="KW-1185">Reference proteome</keyword>
<dbReference type="Proteomes" id="UP000241167">
    <property type="component" value="Unassembled WGS sequence"/>
</dbReference>
<dbReference type="InterPro" id="IPR000182">
    <property type="entry name" value="GNAT_dom"/>
</dbReference>
<keyword evidence="2" id="KW-0808">Transferase</keyword>
<protein>
    <submittedName>
        <fullName evidence="2">GNAT family N-acetyltransferase</fullName>
    </submittedName>
</protein>
<dbReference type="SUPFAM" id="SSF55729">
    <property type="entry name" value="Acyl-CoA N-acyltransferases (Nat)"/>
    <property type="match status" value="1"/>
</dbReference>
<dbReference type="Gene3D" id="3.40.630.30">
    <property type="match status" value="1"/>
</dbReference>
<reference evidence="2 3" key="1">
    <citation type="submission" date="2018-03" db="EMBL/GenBank/DDBJ databases">
        <title>The draft genome of Sphingosinicella sp. GL-C-18.</title>
        <authorList>
            <person name="Liu L."/>
            <person name="Li L."/>
            <person name="Liang L."/>
            <person name="Zhang X."/>
            <person name="Wang T."/>
        </authorList>
    </citation>
    <scope>NUCLEOTIDE SEQUENCE [LARGE SCALE GENOMIC DNA]</scope>
    <source>
        <strain evidence="2 3">GL-C-18</strain>
    </source>
</reference>
<evidence type="ECO:0000313" key="3">
    <source>
        <dbReference type="Proteomes" id="UP000241167"/>
    </source>
</evidence>
<dbReference type="InterPro" id="IPR016181">
    <property type="entry name" value="Acyl_CoA_acyltransferase"/>
</dbReference>
<dbReference type="Pfam" id="PF00583">
    <property type="entry name" value="Acetyltransf_1"/>
    <property type="match status" value="1"/>
</dbReference>
<dbReference type="RefSeq" id="WP_106512549.1">
    <property type="nucleotide sequence ID" value="NZ_PXYI01000003.1"/>
</dbReference>
<sequence length="177" mass="19821">MEAEPATRADWSGALVAKTGIRFFVRPAEPEDVAALGDFYARLSLEDLRYRFLTAVREVGQARLIEMATVDHDRTENFLAFWADSDILVGSAMLVADEARERAEVAIAVRSDLKRRGIGARLLMHVADYAEARGIRILESISSADNWALIELERRLGFTCRPLPDDASLVFLQRRLG</sequence>
<name>A0A2P7QR09_9SPHN</name>
<proteinExistence type="predicted"/>
<dbReference type="GO" id="GO:0016747">
    <property type="term" value="F:acyltransferase activity, transferring groups other than amino-acyl groups"/>
    <property type="evidence" value="ECO:0007669"/>
    <property type="project" value="InterPro"/>
</dbReference>
<comment type="caution">
    <text evidence="2">The sequence shown here is derived from an EMBL/GenBank/DDBJ whole genome shotgun (WGS) entry which is preliminary data.</text>
</comment>
<dbReference type="EMBL" id="PXYI01000003">
    <property type="protein sequence ID" value="PSJ40397.1"/>
    <property type="molecule type" value="Genomic_DNA"/>
</dbReference>
<feature type="domain" description="N-acetyltransferase" evidence="1">
    <location>
        <begin position="23"/>
        <end position="177"/>
    </location>
</feature>
<gene>
    <name evidence="2" type="ORF">C7I55_08620</name>
</gene>